<dbReference type="PROSITE" id="PS51450">
    <property type="entry name" value="LRR"/>
    <property type="match status" value="1"/>
</dbReference>
<dbReference type="GO" id="GO:0005886">
    <property type="term" value="C:plasma membrane"/>
    <property type="evidence" value="ECO:0007669"/>
    <property type="project" value="TreeGrafter"/>
</dbReference>
<evidence type="ECO:0000313" key="6">
    <source>
        <dbReference type="Ensembl" id="ENSPKIP00000002816.1"/>
    </source>
</evidence>
<dbReference type="SMART" id="SM00369">
    <property type="entry name" value="LRR_TYP"/>
    <property type="match status" value="5"/>
</dbReference>
<feature type="domain" description="LRRCT" evidence="5">
    <location>
        <begin position="340"/>
        <end position="391"/>
    </location>
</feature>
<protein>
    <submittedName>
        <fullName evidence="6">Leucine rich repeat containing 17</fullName>
    </submittedName>
</protein>
<dbReference type="GeneTree" id="ENSGT00940000156400"/>
<evidence type="ECO:0000259" key="5">
    <source>
        <dbReference type="SMART" id="SM00082"/>
    </source>
</evidence>
<dbReference type="Ensembl" id="ENSPKIT00000026768.1">
    <property type="protein sequence ID" value="ENSPKIP00000002816.1"/>
    <property type="gene ID" value="ENSPKIG00000020568.1"/>
</dbReference>
<dbReference type="OrthoDB" id="1741314at2759"/>
<evidence type="ECO:0000313" key="7">
    <source>
        <dbReference type="Proteomes" id="UP000261540"/>
    </source>
</evidence>
<accession>A0A3B3QBM8</accession>
<keyword evidence="1" id="KW-0433">Leucine-rich repeat</keyword>
<keyword evidence="2 4" id="KW-0732">Signal</keyword>
<dbReference type="InterPro" id="IPR003591">
    <property type="entry name" value="Leu-rich_rpt_typical-subtyp"/>
</dbReference>
<keyword evidence="3" id="KW-0677">Repeat</keyword>
<feature type="chain" id="PRO_5017441669" evidence="4">
    <location>
        <begin position="21"/>
        <end position="452"/>
    </location>
</feature>
<dbReference type="STRING" id="1676925.ENSPKIP00000002816"/>
<proteinExistence type="predicted"/>
<feature type="signal peptide" evidence="4">
    <location>
        <begin position="1"/>
        <end position="20"/>
    </location>
</feature>
<evidence type="ECO:0000256" key="2">
    <source>
        <dbReference type="ARBA" id="ARBA00022729"/>
    </source>
</evidence>
<sequence>MRMTVALLVLLLWGSPVVGGARRGAGRAKARGRARQGTAKRFAQECVEYTEAGERYLDCQERRLSAVPAGQHSDVHHLLLARNQIHVLPNDAFAHFPNLRSLDLQQNELSQVSRRAFAGLAHLTTLLLQHNGLRDLDEETLLPLPLLAYLRLYDNPWDCRCQLDSLVRTLQVPGKRNLGNYAECAEPHTLRGHRLKRVKPEQLCPSLEDNALQEPEGPGTKTTGSVQRTYTSTACKTYMSLLDCRDGELTNVPADLPPYYVNIDLSKNNIKHLRAKMFLDSKDLKSLNLSNNGLELVETAAFAGLLYLRELDLSNNSLHYIQYGVLEDLYFIRRLALGGNPWVCDYNIHYLLYWLKLHPGVQHSGLICHSPAEFAGWSVQEYVRTYNGDCPMDRVPGQNMALDPGTQNTSNQEPNALEVMGRIGQYSKDQLPRSLRDSKRYNTVRVKTKRQN</sequence>
<dbReference type="InterPro" id="IPR000483">
    <property type="entry name" value="Cys-rich_flank_reg_C"/>
</dbReference>
<dbReference type="SMART" id="SM00082">
    <property type="entry name" value="LRRCT"/>
    <property type="match status" value="2"/>
</dbReference>
<dbReference type="RefSeq" id="XP_023666193.1">
    <property type="nucleotide sequence ID" value="XM_023810425.2"/>
</dbReference>
<dbReference type="PANTHER" id="PTHR24369:SF213">
    <property type="entry name" value="INSULIN LIKE GROWTH FACTOR BINDING PROTEIN ACID LABILE SUBUNIT"/>
    <property type="match status" value="1"/>
</dbReference>
<dbReference type="Pfam" id="PF13855">
    <property type="entry name" value="LRR_8"/>
    <property type="match status" value="2"/>
</dbReference>
<feature type="domain" description="LRRCT" evidence="5">
    <location>
        <begin position="155"/>
        <end position="205"/>
    </location>
</feature>
<dbReference type="InterPro" id="IPR001611">
    <property type="entry name" value="Leu-rich_rpt"/>
</dbReference>
<dbReference type="Proteomes" id="UP000261540">
    <property type="component" value="Unplaced"/>
</dbReference>
<reference evidence="6" key="2">
    <citation type="submission" date="2025-09" db="UniProtKB">
        <authorList>
            <consortium name="Ensembl"/>
        </authorList>
    </citation>
    <scope>IDENTIFICATION</scope>
</reference>
<dbReference type="SUPFAM" id="SSF52058">
    <property type="entry name" value="L domain-like"/>
    <property type="match status" value="2"/>
</dbReference>
<name>A0A3B3QBM8_9TELE</name>
<gene>
    <name evidence="6" type="primary">LRRC17</name>
</gene>
<organism evidence="6 7">
    <name type="scientific">Paramormyrops kingsleyae</name>
    <dbReference type="NCBI Taxonomy" id="1676925"/>
    <lineage>
        <taxon>Eukaryota</taxon>
        <taxon>Metazoa</taxon>
        <taxon>Chordata</taxon>
        <taxon>Craniata</taxon>
        <taxon>Vertebrata</taxon>
        <taxon>Euteleostomi</taxon>
        <taxon>Actinopterygii</taxon>
        <taxon>Neopterygii</taxon>
        <taxon>Teleostei</taxon>
        <taxon>Osteoglossocephala</taxon>
        <taxon>Osteoglossomorpha</taxon>
        <taxon>Osteoglossiformes</taxon>
        <taxon>Mormyridae</taxon>
        <taxon>Paramormyrops</taxon>
    </lineage>
</organism>
<dbReference type="FunFam" id="3.80.10.10:FF:000732">
    <property type="entry name" value="GD11101"/>
    <property type="match status" value="1"/>
</dbReference>
<evidence type="ECO:0000256" key="1">
    <source>
        <dbReference type="ARBA" id="ARBA00022614"/>
    </source>
</evidence>
<dbReference type="AlphaFoldDB" id="A0A3B3QBM8"/>
<dbReference type="Gene3D" id="3.80.10.10">
    <property type="entry name" value="Ribonuclease Inhibitor"/>
    <property type="match status" value="2"/>
</dbReference>
<keyword evidence="7" id="KW-1185">Reference proteome</keyword>
<dbReference type="InterPro" id="IPR032675">
    <property type="entry name" value="LRR_dom_sf"/>
</dbReference>
<reference evidence="6" key="1">
    <citation type="submission" date="2025-08" db="UniProtKB">
        <authorList>
            <consortium name="Ensembl"/>
        </authorList>
    </citation>
    <scope>IDENTIFICATION</scope>
</reference>
<evidence type="ECO:0000256" key="3">
    <source>
        <dbReference type="ARBA" id="ARBA00022737"/>
    </source>
</evidence>
<evidence type="ECO:0000256" key="4">
    <source>
        <dbReference type="SAM" id="SignalP"/>
    </source>
</evidence>
<dbReference type="InterPro" id="IPR050541">
    <property type="entry name" value="LRR_TM_domain-containing"/>
</dbReference>
<dbReference type="PANTHER" id="PTHR24369">
    <property type="entry name" value="ANTIGEN BSP, PUTATIVE-RELATED"/>
    <property type="match status" value="1"/>
</dbReference>
<dbReference type="GeneID" id="111843131"/>